<dbReference type="OrthoDB" id="401312at2"/>
<gene>
    <name evidence="1" type="primary">atpC_2</name>
    <name evidence="1" type="ORF">NCTC10166_00212</name>
</gene>
<dbReference type="EMBL" id="LR214951">
    <property type="protein sequence ID" value="VEU59253.1"/>
    <property type="molecule type" value="Genomic_DNA"/>
</dbReference>
<dbReference type="RefSeq" id="WP_129719656.1">
    <property type="nucleotide sequence ID" value="NZ_LR214951.1"/>
</dbReference>
<protein>
    <submittedName>
        <fullName evidence="1">ATP synthase F1 subunit epsilon</fullName>
    </submittedName>
</protein>
<organism evidence="1 2">
    <name type="scientific">Mesomycoplasma neurolyticum</name>
    <dbReference type="NCBI Taxonomy" id="2120"/>
    <lineage>
        <taxon>Bacteria</taxon>
        <taxon>Bacillati</taxon>
        <taxon>Mycoplasmatota</taxon>
        <taxon>Mycoplasmoidales</taxon>
        <taxon>Metamycoplasmataceae</taxon>
        <taxon>Mesomycoplasma</taxon>
    </lineage>
</organism>
<name>A0A449A519_9BACT</name>
<keyword evidence="2" id="KW-1185">Reference proteome</keyword>
<evidence type="ECO:0000313" key="1">
    <source>
        <dbReference type="EMBL" id="VEU59253.1"/>
    </source>
</evidence>
<sequence>MNEINLKIISPKGVFKAIKSDLVTIEAIDGFPGFQYNITPVVTIIENVQIWINSSWSKSKKFIEQNLLLFMVIKKIFLSLLKKHLKLKMILNK</sequence>
<reference evidence="1 2" key="1">
    <citation type="submission" date="2019-01" db="EMBL/GenBank/DDBJ databases">
        <authorList>
            <consortium name="Pathogen Informatics"/>
        </authorList>
    </citation>
    <scope>NUCLEOTIDE SEQUENCE [LARGE SCALE GENOMIC DNA]</scope>
    <source>
        <strain evidence="1 2">NCTC10166</strain>
    </source>
</reference>
<dbReference type="AlphaFoldDB" id="A0A449A519"/>
<evidence type="ECO:0000313" key="2">
    <source>
        <dbReference type="Proteomes" id="UP000289440"/>
    </source>
</evidence>
<proteinExistence type="predicted"/>
<accession>A0A449A519</accession>
<dbReference type="KEGG" id="mnu:NCTC10166_00212"/>
<dbReference type="Proteomes" id="UP000289440">
    <property type="component" value="Chromosome"/>
</dbReference>